<reference evidence="1" key="1">
    <citation type="submission" date="2013-07" db="EMBL/GenBank/DDBJ databases">
        <title>The Genome Sequence of Cryptococcus pinus CBS10737.</title>
        <authorList>
            <consortium name="The Broad Institute Genome Sequencing Platform"/>
            <person name="Cuomo C."/>
            <person name="Litvintseva A."/>
            <person name="Chen Y."/>
            <person name="Heitman J."/>
            <person name="Sun S."/>
            <person name="Springer D."/>
            <person name="Dromer F."/>
            <person name="Young S.K."/>
            <person name="Zeng Q."/>
            <person name="Gargeya S."/>
            <person name="Fitzgerald M."/>
            <person name="Abouelleil A."/>
            <person name="Alvarado L."/>
            <person name="Berlin A.M."/>
            <person name="Chapman S.B."/>
            <person name="Dewar J."/>
            <person name="Goldberg J."/>
            <person name="Griggs A."/>
            <person name="Gujja S."/>
            <person name="Hansen M."/>
            <person name="Howarth C."/>
            <person name="Imamovic A."/>
            <person name="Larimer J."/>
            <person name="McCowan C."/>
            <person name="Murphy C."/>
            <person name="Pearson M."/>
            <person name="Priest M."/>
            <person name="Roberts A."/>
            <person name="Saif S."/>
            <person name="Shea T."/>
            <person name="Sykes S."/>
            <person name="Wortman J."/>
            <person name="Nusbaum C."/>
            <person name="Birren B."/>
        </authorList>
    </citation>
    <scope>NUCLEOTIDE SEQUENCE [LARGE SCALE GENOMIC DNA]</scope>
    <source>
        <strain evidence="1">CBS 10737</strain>
    </source>
</reference>
<protein>
    <submittedName>
        <fullName evidence="1">Uncharacterized protein</fullName>
    </submittedName>
</protein>
<dbReference type="RefSeq" id="XP_019012410.1">
    <property type="nucleotide sequence ID" value="XM_019155007.1"/>
</dbReference>
<keyword evidence="3" id="KW-1185">Reference proteome</keyword>
<organism evidence="1">
    <name type="scientific">Kwoniella pini CBS 10737</name>
    <dbReference type="NCBI Taxonomy" id="1296096"/>
    <lineage>
        <taxon>Eukaryota</taxon>
        <taxon>Fungi</taxon>
        <taxon>Dikarya</taxon>
        <taxon>Basidiomycota</taxon>
        <taxon>Agaricomycotina</taxon>
        <taxon>Tremellomycetes</taxon>
        <taxon>Tremellales</taxon>
        <taxon>Cryptococcaceae</taxon>
        <taxon>Kwoniella</taxon>
    </lineage>
</organism>
<dbReference type="Proteomes" id="UP000094020">
    <property type="component" value="Chromosome 3"/>
</dbReference>
<proteinExistence type="predicted"/>
<dbReference type="AlphaFoldDB" id="A0A1B9I6Y1"/>
<dbReference type="GeneID" id="30171626"/>
<reference evidence="2" key="4">
    <citation type="submission" date="2024-02" db="EMBL/GenBank/DDBJ databases">
        <title>Comparative genomics of Cryptococcus and Kwoniella reveals pathogenesis evolution and contrasting modes of karyotype evolution via chromosome fusion or intercentromeric recombination.</title>
        <authorList>
            <person name="Coelho M.A."/>
            <person name="David-Palma M."/>
            <person name="Shea T."/>
            <person name="Bowers K."/>
            <person name="McGinley-Smith S."/>
            <person name="Mohammad A.W."/>
            <person name="Gnirke A."/>
            <person name="Yurkov A.M."/>
            <person name="Nowrousian M."/>
            <person name="Sun S."/>
            <person name="Cuomo C.A."/>
            <person name="Heitman J."/>
        </authorList>
    </citation>
    <scope>NUCLEOTIDE SEQUENCE</scope>
    <source>
        <strain evidence="2">CBS 10737</strain>
    </source>
</reference>
<name>A0A1B9I6Y1_9TREE</name>
<gene>
    <name evidence="1" type="ORF">I206_03257</name>
    <name evidence="2" type="ORF">I206_102907</name>
</gene>
<dbReference type="KEGG" id="kpin:30171626"/>
<evidence type="ECO:0000313" key="3">
    <source>
        <dbReference type="Proteomes" id="UP000094020"/>
    </source>
</evidence>
<dbReference type="EMBL" id="CP144521">
    <property type="protein sequence ID" value="WWC68971.1"/>
    <property type="molecule type" value="Genomic_DNA"/>
</dbReference>
<reference evidence="1" key="3">
    <citation type="submission" date="2016-07" db="EMBL/GenBank/DDBJ databases">
        <title>Evolution of pathogenesis and genome organization in the Tremellales.</title>
        <authorList>
            <person name="Cuomo C."/>
            <person name="Litvintseva A."/>
            <person name="Heitman J."/>
            <person name="Chen Y."/>
            <person name="Sun S."/>
            <person name="Springer D."/>
            <person name="Dromer F."/>
            <person name="Young S."/>
            <person name="Zeng Q."/>
            <person name="Chapman S."/>
            <person name="Gujja S."/>
            <person name="Saif S."/>
            <person name="Birren B."/>
        </authorList>
    </citation>
    <scope>NUCLEOTIDE SEQUENCE</scope>
    <source>
        <strain evidence="1">CBS 10737</strain>
    </source>
</reference>
<evidence type="ECO:0000313" key="2">
    <source>
        <dbReference type="EMBL" id="WWC68971.1"/>
    </source>
</evidence>
<sequence>MAQESKSSDTSYKVHIKGKKNPYSRYSESDNFCLDVDQSLDETYEGVHFRRNSIGPPSVRYLSEENGIKRCKQERLQPGSKKEFSTFTATLEAGDANEF</sequence>
<evidence type="ECO:0000313" key="1">
    <source>
        <dbReference type="EMBL" id="OCF51191.1"/>
    </source>
</evidence>
<accession>A0A1B9I6Y1</accession>
<dbReference type="EMBL" id="KI894009">
    <property type="protein sequence ID" value="OCF51191.1"/>
    <property type="molecule type" value="Genomic_DNA"/>
</dbReference>
<reference evidence="2" key="2">
    <citation type="submission" date="2013-07" db="EMBL/GenBank/DDBJ databases">
        <authorList>
            <consortium name="The Broad Institute Genome Sequencing Platform"/>
            <person name="Cuomo C."/>
            <person name="Litvintseva A."/>
            <person name="Chen Y."/>
            <person name="Heitman J."/>
            <person name="Sun S."/>
            <person name="Springer D."/>
            <person name="Dromer F."/>
            <person name="Young S.K."/>
            <person name="Zeng Q."/>
            <person name="Gargeya S."/>
            <person name="Fitzgerald M."/>
            <person name="Abouelleil A."/>
            <person name="Alvarado L."/>
            <person name="Berlin A.M."/>
            <person name="Chapman S.B."/>
            <person name="Dewar J."/>
            <person name="Goldberg J."/>
            <person name="Griggs A."/>
            <person name="Gujja S."/>
            <person name="Hansen M."/>
            <person name="Howarth C."/>
            <person name="Imamovic A."/>
            <person name="Larimer J."/>
            <person name="McCowan C."/>
            <person name="Murphy C."/>
            <person name="Pearson M."/>
            <person name="Priest M."/>
            <person name="Roberts A."/>
            <person name="Saif S."/>
            <person name="Shea T."/>
            <person name="Sykes S."/>
            <person name="Wortman J."/>
            <person name="Nusbaum C."/>
            <person name="Birren B."/>
        </authorList>
    </citation>
    <scope>NUCLEOTIDE SEQUENCE</scope>
    <source>
        <strain evidence="2">CBS 10737</strain>
    </source>
</reference>